<evidence type="ECO:0000313" key="4">
    <source>
        <dbReference type="Proteomes" id="UP000752696"/>
    </source>
</evidence>
<dbReference type="OrthoDB" id="5989160at2759"/>
<reference evidence="3" key="1">
    <citation type="submission" date="2020-07" db="EMBL/GenBank/DDBJ databases">
        <authorList>
            <person name="Nazaruddin N."/>
        </authorList>
    </citation>
    <scope>NUCLEOTIDE SEQUENCE</scope>
</reference>
<comment type="caution">
    <text evidence="3">The sequence shown here is derived from an EMBL/GenBank/DDBJ whole genome shotgun (WGS) entry which is preliminary data.</text>
</comment>
<accession>A0A6V7HAY4</accession>
<sequence>TWILTILLLIVPVIKTENYNIVNIDLFTCHCHNYNYLQDCESSRNSNYLLISFSYVLQDFISVLLNGTCTYDSLSLTNRFESSTKDAIGSVRKLPKLLTDKLINIPIHSERLLITTSLKNTINRFLNDTPVSKSIEGNGEFQSYQVADYRWRRRALCTISENQKYFTGSLLENKENTGKGKTLLDYDELVSMNDIDDPDSLETHVRVKRSKSESNPVSAFRYQRDYLKDLANSFPRDSYDSIGGNLYDDDVSFDTKREIKSQAYSVNDKQFDESLDENGPIVVPLHLSEDKSDIRDFISPRSDIRRINTGKRNIKFTGQTRSKETVSLQEPLNDVIQASKKSYEDPEVENLLAVELVRKKRDDYSKIHKKRNLGEENSSDVQGAIDKKEESNEKERSTISESESSIVEKHLNPPSSNVANVKADLLRIRRKARKHSHDETNKLKQKEKHIGKKHDVSKISLRSDRSKVPRKAKSKASKATGEGNLKVEIANLVAKKYNDNNFRRRSVKSGKSIDRTDSENDFSKLKRNKKNTDDISRSSLVERDSIAAGGADDLNLNALATENKKQKTFEETEKSPQSTKLRTKRNRHTESGHGFLNKEEELKYYENIREPGTEIDHCNDEDETRLAMINEMDPNRAVRSIEEVKELAEQLVTKVNELQNYMNIDETSGKEKQEKKIKTRAIDDLCSNVSTRCDAFKETPEIVQKCVPTNRDGSVVKIVERKVSPVETVNDHKLVKIPRKHSLEKKRSVTRRVGKTSSTTSRTIREENEVRIKSGHKWGKWTDWSSCSVTCGKGRQIRWRYCLRDCSTAETEMEEKACQLPACPPGKFLGIF</sequence>
<evidence type="ECO:0000256" key="2">
    <source>
        <dbReference type="SAM" id="SignalP"/>
    </source>
</evidence>
<dbReference type="Proteomes" id="UP000752696">
    <property type="component" value="Unassembled WGS sequence"/>
</dbReference>
<dbReference type="InterPro" id="IPR000884">
    <property type="entry name" value="TSP1_rpt"/>
</dbReference>
<protein>
    <submittedName>
        <fullName evidence="3">Uncharacterized protein</fullName>
    </submittedName>
</protein>
<keyword evidence="2" id="KW-0732">Signal</keyword>
<dbReference type="Pfam" id="PF00090">
    <property type="entry name" value="TSP_1"/>
    <property type="match status" value="1"/>
</dbReference>
<proteinExistence type="predicted"/>
<feature type="compositionally biased region" description="Basic and acidic residues" evidence="1">
    <location>
        <begin position="453"/>
        <end position="467"/>
    </location>
</feature>
<dbReference type="EMBL" id="CAJDYZ010010033">
    <property type="protein sequence ID" value="CAD1477498.1"/>
    <property type="molecule type" value="Genomic_DNA"/>
</dbReference>
<dbReference type="AlphaFoldDB" id="A0A6V7HAY4"/>
<evidence type="ECO:0000313" key="3">
    <source>
        <dbReference type="EMBL" id="CAD1477498.1"/>
    </source>
</evidence>
<gene>
    <name evidence="3" type="ORF">MHI_LOCUS728855</name>
</gene>
<dbReference type="SMART" id="SM00209">
    <property type="entry name" value="TSP1"/>
    <property type="match status" value="1"/>
</dbReference>
<feature type="compositionally biased region" description="Basic and acidic residues" evidence="1">
    <location>
        <begin position="563"/>
        <end position="574"/>
    </location>
</feature>
<feature type="region of interest" description="Disordered" evidence="1">
    <location>
        <begin position="563"/>
        <end position="591"/>
    </location>
</feature>
<feature type="signal peptide" evidence="2">
    <location>
        <begin position="1"/>
        <end position="16"/>
    </location>
</feature>
<feature type="region of interest" description="Disordered" evidence="1">
    <location>
        <begin position="369"/>
        <end position="480"/>
    </location>
</feature>
<feature type="non-terminal residue" evidence="3">
    <location>
        <position position="832"/>
    </location>
</feature>
<dbReference type="InterPro" id="IPR036383">
    <property type="entry name" value="TSP1_rpt_sf"/>
</dbReference>
<dbReference type="Gene3D" id="2.20.100.10">
    <property type="entry name" value="Thrombospondin type-1 (TSP1) repeat"/>
    <property type="match status" value="1"/>
</dbReference>
<name>A0A6V7HAY4_9HYME</name>
<dbReference type="SUPFAM" id="SSF82895">
    <property type="entry name" value="TSP-1 type 1 repeat"/>
    <property type="match status" value="1"/>
</dbReference>
<organism evidence="3 4">
    <name type="scientific">Heterotrigona itama</name>
    <dbReference type="NCBI Taxonomy" id="395501"/>
    <lineage>
        <taxon>Eukaryota</taxon>
        <taxon>Metazoa</taxon>
        <taxon>Ecdysozoa</taxon>
        <taxon>Arthropoda</taxon>
        <taxon>Hexapoda</taxon>
        <taxon>Insecta</taxon>
        <taxon>Pterygota</taxon>
        <taxon>Neoptera</taxon>
        <taxon>Endopterygota</taxon>
        <taxon>Hymenoptera</taxon>
        <taxon>Apocrita</taxon>
        <taxon>Aculeata</taxon>
        <taxon>Apoidea</taxon>
        <taxon>Anthophila</taxon>
        <taxon>Apidae</taxon>
        <taxon>Heterotrigona</taxon>
    </lineage>
</organism>
<dbReference type="PROSITE" id="PS50092">
    <property type="entry name" value="TSP1"/>
    <property type="match status" value="1"/>
</dbReference>
<keyword evidence="4" id="KW-1185">Reference proteome</keyword>
<feature type="compositionally biased region" description="Basic and acidic residues" evidence="1">
    <location>
        <begin position="385"/>
        <end position="398"/>
    </location>
</feature>
<feature type="chain" id="PRO_5028180970" evidence="2">
    <location>
        <begin position="17"/>
        <end position="832"/>
    </location>
</feature>
<feature type="non-terminal residue" evidence="3">
    <location>
        <position position="1"/>
    </location>
</feature>
<evidence type="ECO:0000256" key="1">
    <source>
        <dbReference type="SAM" id="MobiDB-lite"/>
    </source>
</evidence>